<sequence length="69" mass="7868">MDYRVGTRGPQGHHRRESEFHLYHLSFRPMVPPPCAWEMISLVYTAVFKDAKAANVLEAPLETKADAVQ</sequence>
<dbReference type="AlphaFoldDB" id="A0A6N2M1D3"/>
<evidence type="ECO:0000313" key="1">
    <source>
        <dbReference type="EMBL" id="VFU47375.1"/>
    </source>
</evidence>
<organism evidence="1">
    <name type="scientific">Salix viminalis</name>
    <name type="common">Common osier</name>
    <name type="synonym">Basket willow</name>
    <dbReference type="NCBI Taxonomy" id="40686"/>
    <lineage>
        <taxon>Eukaryota</taxon>
        <taxon>Viridiplantae</taxon>
        <taxon>Streptophyta</taxon>
        <taxon>Embryophyta</taxon>
        <taxon>Tracheophyta</taxon>
        <taxon>Spermatophyta</taxon>
        <taxon>Magnoliopsida</taxon>
        <taxon>eudicotyledons</taxon>
        <taxon>Gunneridae</taxon>
        <taxon>Pentapetalae</taxon>
        <taxon>rosids</taxon>
        <taxon>fabids</taxon>
        <taxon>Malpighiales</taxon>
        <taxon>Salicaceae</taxon>
        <taxon>Saliceae</taxon>
        <taxon>Salix</taxon>
    </lineage>
</organism>
<reference evidence="1" key="1">
    <citation type="submission" date="2019-03" db="EMBL/GenBank/DDBJ databases">
        <authorList>
            <person name="Mank J."/>
            <person name="Almeida P."/>
        </authorList>
    </citation>
    <scope>NUCLEOTIDE SEQUENCE</scope>
    <source>
        <strain evidence="1">78183</strain>
    </source>
</reference>
<accession>A0A6N2M1D3</accession>
<proteinExistence type="predicted"/>
<name>A0A6N2M1D3_SALVM</name>
<gene>
    <name evidence="1" type="ORF">SVIM_LOCUS303766</name>
</gene>
<dbReference type="EMBL" id="CAADRP010001663">
    <property type="protein sequence ID" value="VFU47375.1"/>
    <property type="molecule type" value="Genomic_DNA"/>
</dbReference>
<protein>
    <submittedName>
        <fullName evidence="1">Uncharacterized protein</fullName>
    </submittedName>
</protein>